<keyword evidence="3" id="KW-1185">Reference proteome</keyword>
<dbReference type="SUPFAM" id="SSF51695">
    <property type="entry name" value="PLC-like phosphodiesterases"/>
    <property type="match status" value="1"/>
</dbReference>
<dbReference type="PANTHER" id="PTHR46211">
    <property type="entry name" value="GLYCEROPHOSPHORYL DIESTER PHOSPHODIESTERASE"/>
    <property type="match status" value="1"/>
</dbReference>
<comment type="caution">
    <text evidence="2">The sequence shown here is derived from an EMBL/GenBank/DDBJ whole genome shotgun (WGS) entry which is preliminary data.</text>
</comment>
<gene>
    <name evidence="2" type="primary">ugpQ</name>
    <name evidence="2" type="ORF">GCM10007874_02350</name>
</gene>
<accession>A0ABQ6CB98</accession>
<dbReference type="CDD" id="cd08562">
    <property type="entry name" value="GDPD_EcUgpQ_like"/>
    <property type="match status" value="1"/>
</dbReference>
<proteinExistence type="predicted"/>
<dbReference type="InterPro" id="IPR030395">
    <property type="entry name" value="GP_PDE_dom"/>
</dbReference>
<dbReference type="Proteomes" id="UP001156882">
    <property type="component" value="Unassembled WGS sequence"/>
</dbReference>
<evidence type="ECO:0000259" key="1">
    <source>
        <dbReference type="PROSITE" id="PS51704"/>
    </source>
</evidence>
<sequence length="252" mass="27080">MILTGEPFMLGPIPRVIGHRGAAAHAPENTLEAICCAAAFGVEMVEVDVQLTRDEVPVIIHDDTLDRTTTGTGPVFERSWKEIRELDAGASFGRAFAGEHIPTLQDVLALCRELKLGLNVEIKPYPGTDLRTAEIALSVLENFGPLEGSLLVSSFSVESLRTAHSLAPHLPLGYLIHDRPDNWAAIADEVGAATINFDHTSETPQTIAAYAATGRPLLSYTVNTAARAKELFDLGVAGVFTDFPGRILKVAK</sequence>
<feature type="domain" description="GP-PDE" evidence="1">
    <location>
        <begin position="14"/>
        <end position="251"/>
    </location>
</feature>
<organism evidence="2 3">
    <name type="scientific">Labrys miyagiensis</name>
    <dbReference type="NCBI Taxonomy" id="346912"/>
    <lineage>
        <taxon>Bacteria</taxon>
        <taxon>Pseudomonadati</taxon>
        <taxon>Pseudomonadota</taxon>
        <taxon>Alphaproteobacteria</taxon>
        <taxon>Hyphomicrobiales</taxon>
        <taxon>Xanthobacteraceae</taxon>
        <taxon>Labrys</taxon>
    </lineage>
</organism>
<dbReference type="PANTHER" id="PTHR46211:SF1">
    <property type="entry name" value="GLYCEROPHOSPHODIESTER PHOSPHODIESTERASE, CYTOPLASMIC"/>
    <property type="match status" value="1"/>
</dbReference>
<reference evidence="3" key="1">
    <citation type="journal article" date="2019" name="Int. J. Syst. Evol. Microbiol.">
        <title>The Global Catalogue of Microorganisms (GCM) 10K type strain sequencing project: providing services to taxonomists for standard genome sequencing and annotation.</title>
        <authorList>
            <consortium name="The Broad Institute Genomics Platform"/>
            <consortium name="The Broad Institute Genome Sequencing Center for Infectious Disease"/>
            <person name="Wu L."/>
            <person name="Ma J."/>
        </authorList>
    </citation>
    <scope>NUCLEOTIDE SEQUENCE [LARGE SCALE GENOMIC DNA]</scope>
    <source>
        <strain evidence="3">NBRC 101365</strain>
    </source>
</reference>
<dbReference type="Pfam" id="PF03009">
    <property type="entry name" value="GDPD"/>
    <property type="match status" value="1"/>
</dbReference>
<protein>
    <submittedName>
        <fullName evidence="2">Glycerophosphoryl diester phosphodiesterase</fullName>
    </submittedName>
</protein>
<evidence type="ECO:0000313" key="3">
    <source>
        <dbReference type="Proteomes" id="UP001156882"/>
    </source>
</evidence>
<dbReference type="PROSITE" id="PS51704">
    <property type="entry name" value="GP_PDE"/>
    <property type="match status" value="1"/>
</dbReference>
<dbReference type="EMBL" id="BSPC01000005">
    <property type="protein sequence ID" value="GLS17220.1"/>
    <property type="molecule type" value="Genomic_DNA"/>
</dbReference>
<name>A0ABQ6CB98_9HYPH</name>
<dbReference type="Gene3D" id="3.20.20.190">
    <property type="entry name" value="Phosphatidylinositol (PI) phosphodiesterase"/>
    <property type="match status" value="1"/>
</dbReference>
<dbReference type="InterPro" id="IPR017946">
    <property type="entry name" value="PLC-like_Pdiesterase_TIM-brl"/>
</dbReference>
<evidence type="ECO:0000313" key="2">
    <source>
        <dbReference type="EMBL" id="GLS17220.1"/>
    </source>
</evidence>